<feature type="compositionally biased region" description="Low complexity" evidence="3">
    <location>
        <begin position="1061"/>
        <end position="1070"/>
    </location>
</feature>
<feature type="compositionally biased region" description="Polar residues" evidence="3">
    <location>
        <begin position="545"/>
        <end position="569"/>
    </location>
</feature>
<dbReference type="FunFam" id="2.30.30.40:FF:000035">
    <property type="entry name" value="SH3 domain containing protein"/>
    <property type="match status" value="1"/>
</dbReference>
<feature type="compositionally biased region" description="Acidic residues" evidence="3">
    <location>
        <begin position="49"/>
        <end position="66"/>
    </location>
</feature>
<feature type="region of interest" description="Disordered" evidence="3">
    <location>
        <begin position="817"/>
        <end position="839"/>
    </location>
</feature>
<dbReference type="InterPro" id="IPR001452">
    <property type="entry name" value="SH3_domain"/>
</dbReference>
<evidence type="ECO:0000259" key="4">
    <source>
        <dbReference type="PROSITE" id="PS50002"/>
    </source>
</evidence>
<dbReference type="GO" id="GO:0008104">
    <property type="term" value="P:intracellular protein localization"/>
    <property type="evidence" value="ECO:0007669"/>
    <property type="project" value="TreeGrafter"/>
</dbReference>
<feature type="region of interest" description="Disordered" evidence="3">
    <location>
        <begin position="642"/>
        <end position="673"/>
    </location>
</feature>
<evidence type="ECO:0000259" key="5">
    <source>
        <dbReference type="PROSITE" id="PS50200"/>
    </source>
</evidence>
<name>A0AAD5YHI9_9APHY</name>
<feature type="compositionally biased region" description="Acidic residues" evidence="3">
    <location>
        <begin position="235"/>
        <end position="263"/>
    </location>
</feature>
<dbReference type="Gene3D" id="3.10.20.90">
    <property type="entry name" value="Phosphatidylinositol 3-kinase Catalytic Subunit, Chain A, domain 1"/>
    <property type="match status" value="1"/>
</dbReference>
<dbReference type="SMART" id="SM00326">
    <property type="entry name" value="SH3"/>
    <property type="match status" value="1"/>
</dbReference>
<evidence type="ECO:0000256" key="2">
    <source>
        <dbReference type="PROSITE-ProRule" id="PRU00192"/>
    </source>
</evidence>
<sequence length="1390" mass="151950">MQPGDEHLGRPHPHRQDTFDLREKIMADDHHVQHIGDTYPSDEEHSVLEDDSDAEDREDYMDDDDGSSSLSIPNESIDFDLVYALHSFAATVEGQANVVKGDSLFLMDDSNSYWWLVRVLKTQEVGYIPAENIETPFERLARLNKHRNVDVSQTILYADSSSDASQLASATHTERQESVDHIRDNLSSRAGSNHATPSPTPGAAQAGSRSRPRNTRGVNFTAALSVHRYPPAVWGDEEEEEDDISWDDEGYEDEDPDLAEEIEERERAMATAGASRAMEPDDGMSWEDGAVEEVQAKKQTTQRDTSTPVNIGPDPAQKNAGAASFGPQPGVQQIDVVPMAVDAVQQQIISPQTSRDRVTIVQEPPPSATPVAKTMDPVQAKDTRKVSLTPAVARDSKPEVQSQQPQQTGPLLPSTIMQQQQEDRKRTREEIEALEDPVRKKSMPPKPGTPPASKSQGSAKLRKPEPVASDDDNGKDRKKKSGGVFGGLFGRRKDKGKDKSSPTNGSDSGSNLGGGGSTEIIVGRGSEESGRSSNQQHTGLIAVQSGDQISSSPSRQPQAPVQAVQSTAADAQAQRPQGRPQDAPPPSALQSQISQHASQLRQRDQQQQALYQQYLNRSPATPPEAQPSYGLQSASAIMPTSISLSSSSSGNGGLTTTTSKPRPGSLVLSPSAMDGQGLPDLSVVRVFAGDKLQTEATFKTVLLNSSTTASDLVRQAIQRFRLPSGENENDYYLTIKQFEGSSAALLPHEKPLGVFESLVEAAMELPKVKRSSVGSISSVASNLSMHPAIKKLSMNDFTDDSAVKFYLNRRVDAKNSSRLAEEGEETLVESPREEESDVSKYPGQLLAANAMTPERFSSPSYKFALQLYIHPEDLPDDMIFDPLTEAIVFKNTLRDRSHSSVASASSGVSQARRKKIFVFPKNVTVAEVIEIGLERFGIVDGVVDGGDEVEDKLTKRRSSSRVRYGLTVDTGTGREKELQPSSKVIDAYVRPPTYRAAERRFNDVKRRSVDSAQFLLGTAEDVGPDDPTFVLRRAVTYKTSRHRSSAPLDEIALQKLHRESMSNSSVASESTTGPSEEPRRQMSKQEIIAAQRAQTRANQRAILSAQENSARGLDVRLPSNAIIRSSRYEMDDRMRYSYVEPDGETTYDISDIVEEEWRERSDASGDLLHGVLSRGKDGLGARLDRVLNKIRNEKGAPVKVQPSNSHTDVGLSRHHSTSSSVYSTAEGPELNSSRTTTPVANTRALTPGSSPGLRGATPTGLNSKGSVGRTTTPTQSRPSHLRQASLASSGSGYPSPTSSSKSHTERQRLFIPKDYFEHKELMAVINSRAGCRPRTELPPLDPVDDLLFGREIDIENIHPQIKAIYSDVYKQLDEMDNALDTLLRHVAHAF</sequence>
<organism evidence="6 7">
    <name type="scientific">Meripilus lineatus</name>
    <dbReference type="NCBI Taxonomy" id="2056292"/>
    <lineage>
        <taxon>Eukaryota</taxon>
        <taxon>Fungi</taxon>
        <taxon>Dikarya</taxon>
        <taxon>Basidiomycota</taxon>
        <taxon>Agaricomycotina</taxon>
        <taxon>Agaricomycetes</taxon>
        <taxon>Polyporales</taxon>
        <taxon>Meripilaceae</taxon>
        <taxon>Meripilus</taxon>
    </lineage>
</organism>
<feature type="compositionally biased region" description="Acidic residues" evidence="3">
    <location>
        <begin position="280"/>
        <end position="291"/>
    </location>
</feature>
<dbReference type="Gene3D" id="2.30.30.40">
    <property type="entry name" value="SH3 Domains"/>
    <property type="match status" value="1"/>
</dbReference>
<dbReference type="GO" id="GO:0051286">
    <property type="term" value="C:cell tip"/>
    <property type="evidence" value="ECO:0007669"/>
    <property type="project" value="TreeGrafter"/>
</dbReference>
<gene>
    <name evidence="6" type="ORF">NLI96_g7098</name>
</gene>
<dbReference type="SUPFAM" id="SSF50044">
    <property type="entry name" value="SH3-domain"/>
    <property type="match status" value="1"/>
</dbReference>
<keyword evidence="1 2" id="KW-0728">SH3 domain</keyword>
<feature type="compositionally biased region" description="Polar residues" evidence="3">
    <location>
        <begin position="1259"/>
        <end position="1278"/>
    </location>
</feature>
<dbReference type="Pfam" id="PF00788">
    <property type="entry name" value="RA"/>
    <property type="match status" value="1"/>
</dbReference>
<dbReference type="InterPro" id="IPR029071">
    <property type="entry name" value="Ubiquitin-like_domsf"/>
</dbReference>
<dbReference type="SUPFAM" id="SSF54236">
    <property type="entry name" value="Ubiquitin-like"/>
    <property type="match status" value="1"/>
</dbReference>
<evidence type="ECO:0000256" key="1">
    <source>
        <dbReference type="ARBA" id="ARBA00022443"/>
    </source>
</evidence>
<feature type="compositionally biased region" description="Low complexity" evidence="3">
    <location>
        <begin position="595"/>
        <end position="607"/>
    </location>
</feature>
<feature type="compositionally biased region" description="Acidic residues" evidence="3">
    <location>
        <begin position="822"/>
        <end position="836"/>
    </location>
</feature>
<feature type="compositionally biased region" description="Polar residues" evidence="3">
    <location>
        <begin position="1230"/>
        <end position="1249"/>
    </location>
</feature>
<dbReference type="PROSITE" id="PS50200">
    <property type="entry name" value="RA"/>
    <property type="match status" value="1"/>
</dbReference>
<dbReference type="Pfam" id="PF00018">
    <property type="entry name" value="SH3_1"/>
    <property type="match status" value="1"/>
</dbReference>
<feature type="domain" description="Ras-associating" evidence="5">
    <location>
        <begin position="680"/>
        <end position="771"/>
    </location>
</feature>
<keyword evidence="7" id="KW-1185">Reference proteome</keyword>
<feature type="domain" description="SH3" evidence="4">
    <location>
        <begin position="77"/>
        <end position="138"/>
    </location>
</feature>
<feature type="compositionally biased region" description="Low complexity" evidence="3">
    <location>
        <begin position="1288"/>
        <end position="1301"/>
    </location>
</feature>
<accession>A0AAD5YHI9</accession>
<dbReference type="GO" id="GO:0007165">
    <property type="term" value="P:signal transduction"/>
    <property type="evidence" value="ECO:0007669"/>
    <property type="project" value="InterPro"/>
</dbReference>
<proteinExistence type="predicted"/>
<dbReference type="PANTHER" id="PTHR47775">
    <property type="entry name" value="BUD SITE SELECTION PROTEIN 14"/>
    <property type="match status" value="1"/>
</dbReference>
<dbReference type="Proteomes" id="UP001212997">
    <property type="component" value="Unassembled WGS sequence"/>
</dbReference>
<feature type="compositionally biased region" description="Polar residues" evidence="3">
    <location>
        <begin position="399"/>
        <end position="420"/>
    </location>
</feature>
<evidence type="ECO:0000313" key="7">
    <source>
        <dbReference type="Proteomes" id="UP001212997"/>
    </source>
</evidence>
<feature type="region of interest" description="Disordered" evidence="3">
    <location>
        <begin position="1"/>
        <end position="71"/>
    </location>
</feature>
<evidence type="ECO:0008006" key="8">
    <source>
        <dbReference type="Google" id="ProtNLM"/>
    </source>
</evidence>
<feature type="region of interest" description="Disordered" evidence="3">
    <location>
        <begin position="350"/>
        <end position="607"/>
    </location>
</feature>
<dbReference type="PANTHER" id="PTHR47775:SF1">
    <property type="entry name" value="BUD SITE SELECTION PROTEIN 14"/>
    <property type="match status" value="1"/>
</dbReference>
<reference evidence="6" key="1">
    <citation type="submission" date="2022-07" db="EMBL/GenBank/DDBJ databases">
        <title>Genome Sequence of Physisporinus lineatus.</title>
        <authorList>
            <person name="Buettner E."/>
        </authorList>
    </citation>
    <scope>NUCLEOTIDE SEQUENCE</scope>
    <source>
        <strain evidence="6">VT162</strain>
    </source>
</reference>
<feature type="compositionally biased region" description="Polar residues" evidence="3">
    <location>
        <begin position="187"/>
        <end position="197"/>
    </location>
</feature>
<dbReference type="InterPro" id="IPR000159">
    <property type="entry name" value="RA_dom"/>
</dbReference>
<comment type="caution">
    <text evidence="6">The sequence shown here is derived from an EMBL/GenBank/DDBJ whole genome shotgun (WGS) entry which is preliminary data.</text>
</comment>
<dbReference type="GO" id="GO:0015630">
    <property type="term" value="C:microtubule cytoskeleton"/>
    <property type="evidence" value="ECO:0007669"/>
    <property type="project" value="TreeGrafter"/>
</dbReference>
<feature type="compositionally biased region" description="Low complexity" evidence="3">
    <location>
        <begin position="642"/>
        <end position="659"/>
    </location>
</feature>
<dbReference type="PROSITE" id="PS50002">
    <property type="entry name" value="SH3"/>
    <property type="match status" value="1"/>
</dbReference>
<protein>
    <recommendedName>
        <fullName evidence="8">SH3 domain-containing protein</fullName>
    </recommendedName>
</protein>
<feature type="compositionally biased region" description="Polar residues" evidence="3">
    <location>
        <begin position="297"/>
        <end position="309"/>
    </location>
</feature>
<feature type="compositionally biased region" description="Basic and acidic residues" evidence="3">
    <location>
        <begin position="421"/>
        <end position="439"/>
    </location>
</feature>
<evidence type="ECO:0000313" key="6">
    <source>
        <dbReference type="EMBL" id="KAJ3482276.1"/>
    </source>
</evidence>
<feature type="region of interest" description="Disordered" evidence="3">
    <location>
        <begin position="187"/>
        <end position="331"/>
    </location>
</feature>
<dbReference type="InterPro" id="IPR036028">
    <property type="entry name" value="SH3-like_dom_sf"/>
</dbReference>
<dbReference type="InterPro" id="IPR053039">
    <property type="entry name" value="Polarity_Bud-Selection_Reg"/>
</dbReference>
<dbReference type="GO" id="GO:0030950">
    <property type="term" value="P:establishment or maintenance of actin cytoskeleton polarity"/>
    <property type="evidence" value="ECO:0007669"/>
    <property type="project" value="TreeGrafter"/>
</dbReference>
<evidence type="ECO:0000256" key="3">
    <source>
        <dbReference type="SAM" id="MobiDB-lite"/>
    </source>
</evidence>
<feature type="compositionally biased region" description="Basic and acidic residues" evidence="3">
    <location>
        <begin position="1"/>
        <end position="34"/>
    </location>
</feature>
<dbReference type="EMBL" id="JANAWD010000281">
    <property type="protein sequence ID" value="KAJ3482276.1"/>
    <property type="molecule type" value="Genomic_DNA"/>
</dbReference>
<feature type="region of interest" description="Disordered" evidence="3">
    <location>
        <begin position="1193"/>
        <end position="1306"/>
    </location>
</feature>
<dbReference type="SMART" id="SM00314">
    <property type="entry name" value="RA"/>
    <property type="match status" value="1"/>
</dbReference>
<feature type="region of interest" description="Disordered" evidence="3">
    <location>
        <begin position="1057"/>
        <end position="1083"/>
    </location>
</feature>